<feature type="binding site" evidence="9">
    <location>
        <position position="135"/>
    </location>
    <ligand>
        <name>ATP</name>
        <dbReference type="ChEBI" id="CHEBI:30616"/>
    </ligand>
</feature>
<comment type="catalytic activity">
    <reaction evidence="8 9">
        <text>UMP + ATP = UDP + ADP</text>
        <dbReference type="Rhea" id="RHEA:24400"/>
        <dbReference type="ChEBI" id="CHEBI:30616"/>
        <dbReference type="ChEBI" id="CHEBI:57865"/>
        <dbReference type="ChEBI" id="CHEBI:58223"/>
        <dbReference type="ChEBI" id="CHEBI:456216"/>
        <dbReference type="EC" id="2.7.4.14"/>
    </reaction>
</comment>
<dbReference type="HAMAP" id="MF_03172">
    <property type="entry name" value="Adenylate_kinase_UMP_CMP_kin"/>
    <property type="match status" value="1"/>
</dbReference>
<dbReference type="OrthoDB" id="442176at2759"/>
<dbReference type="GO" id="GO:0006207">
    <property type="term" value="P:'de novo' pyrimidine nucleobase biosynthetic process"/>
    <property type="evidence" value="ECO:0007669"/>
    <property type="project" value="InterPro"/>
</dbReference>
<comment type="catalytic activity">
    <reaction evidence="9">
        <text>dCMP + ATP = dCDP + ADP</text>
        <dbReference type="Rhea" id="RHEA:25094"/>
        <dbReference type="ChEBI" id="CHEBI:30616"/>
        <dbReference type="ChEBI" id="CHEBI:57566"/>
        <dbReference type="ChEBI" id="CHEBI:58593"/>
        <dbReference type="ChEBI" id="CHEBI:456216"/>
        <dbReference type="EC" id="2.7.4.14"/>
    </reaction>
</comment>
<keyword evidence="1 9" id="KW-0963">Cytoplasm</keyword>
<dbReference type="Gene3D" id="3.40.50.300">
    <property type="entry name" value="P-loop containing nucleotide triphosphate hydrolases"/>
    <property type="match status" value="1"/>
</dbReference>
<evidence type="ECO:0000256" key="1">
    <source>
        <dbReference type="ARBA" id="ARBA00022490"/>
    </source>
</evidence>
<feature type="binding site" evidence="9">
    <location>
        <begin position="67"/>
        <end position="69"/>
    </location>
    <ligand>
        <name>a ribonucleoside 5'-phosphate</name>
        <dbReference type="ChEBI" id="CHEBI:58043"/>
    </ligand>
</feature>
<feature type="binding site" evidence="9">
    <location>
        <position position="153"/>
    </location>
    <ligand>
        <name>a ribonucleoside 5'-phosphate</name>
        <dbReference type="ChEBI" id="CHEBI:58043"/>
    </ligand>
</feature>
<dbReference type="EC" id="2.7.4.14" evidence="9"/>
<evidence type="ECO:0000256" key="5">
    <source>
        <dbReference type="ARBA" id="ARBA00022840"/>
    </source>
</evidence>
<reference evidence="10" key="1">
    <citation type="journal article" date="2016" name="BMC Genomics">
        <title>Seminal fluid protein genes of the brown planthopper, Nilaparvata lugens.</title>
        <authorList>
            <person name="Yu B."/>
            <person name="Li D.T."/>
            <person name="Lu J.B."/>
            <person name="Zhang W.X."/>
            <person name="Zhang C.X."/>
        </authorList>
    </citation>
    <scope>NUCLEOTIDE SEQUENCE</scope>
    <source>
        <strain evidence="10">NlSFP_unconfirmed_comp32868</strain>
    </source>
</reference>
<comment type="function">
    <text evidence="9">Catalyzes the phosphorylation of pyrimidine nucleoside monophosphates at the expense of ATP. Plays an important role in de novo pyrimidine nucleotide biosynthesis. Has preference for UMP and CMP as phosphate acceptors.</text>
</comment>
<dbReference type="GO" id="GO:0036430">
    <property type="term" value="F:CMP kinase activity"/>
    <property type="evidence" value="ECO:0007669"/>
    <property type="project" value="RHEA"/>
</dbReference>
<dbReference type="PROSITE" id="PS00113">
    <property type="entry name" value="ADENYLATE_KINASE"/>
    <property type="match status" value="1"/>
</dbReference>
<dbReference type="GO" id="GO:0005634">
    <property type="term" value="C:nucleus"/>
    <property type="evidence" value="ECO:0007669"/>
    <property type="project" value="UniProtKB-SubCell"/>
</dbReference>
<name>A0A1I9WLH1_NILLU</name>
<keyword evidence="4 9" id="KW-0418">Kinase</keyword>
<feature type="region of interest" description="NMPbind" evidence="9">
    <location>
        <begin position="39"/>
        <end position="69"/>
    </location>
</feature>
<comment type="cofactor">
    <cofactor evidence="9">
        <name>Mg(2+)</name>
        <dbReference type="ChEBI" id="CHEBI:18420"/>
    </cofactor>
    <text evidence="9">Binds 1 Mg(2+) ion per monomer.</text>
</comment>
<organism evidence="10">
    <name type="scientific">Nilaparvata lugens</name>
    <name type="common">Brown planthopper</name>
    <dbReference type="NCBI Taxonomy" id="108931"/>
    <lineage>
        <taxon>Eukaryota</taxon>
        <taxon>Metazoa</taxon>
        <taxon>Ecdysozoa</taxon>
        <taxon>Arthropoda</taxon>
        <taxon>Hexapoda</taxon>
        <taxon>Insecta</taxon>
        <taxon>Pterygota</taxon>
        <taxon>Neoptera</taxon>
        <taxon>Paraneoptera</taxon>
        <taxon>Hemiptera</taxon>
        <taxon>Auchenorrhyncha</taxon>
        <taxon>Fulgoroidea</taxon>
        <taxon>Delphacidae</taxon>
        <taxon>Delphacinae</taxon>
        <taxon>Nilaparvata</taxon>
    </lineage>
</organism>
<keyword evidence="3 9" id="KW-0547">Nucleotide-binding</keyword>
<evidence type="ECO:0000256" key="4">
    <source>
        <dbReference type="ARBA" id="ARBA00022777"/>
    </source>
</evidence>
<keyword evidence="5 9" id="KW-0067">ATP-binding</keyword>
<dbReference type="HAMAP" id="MF_00235">
    <property type="entry name" value="Adenylate_kinase_Adk"/>
    <property type="match status" value="1"/>
</dbReference>
<feature type="binding site" evidence="9">
    <location>
        <position position="142"/>
    </location>
    <ligand>
        <name>a ribonucleoside 5'-phosphate</name>
        <dbReference type="ChEBI" id="CHEBI:58043"/>
    </ligand>
</feature>
<comment type="catalytic activity">
    <reaction evidence="9">
        <text>CMP + ATP = CDP + ADP</text>
        <dbReference type="Rhea" id="RHEA:11600"/>
        <dbReference type="ChEBI" id="CHEBI:30616"/>
        <dbReference type="ChEBI" id="CHEBI:58069"/>
        <dbReference type="ChEBI" id="CHEBI:60377"/>
        <dbReference type="ChEBI" id="CHEBI:456216"/>
        <dbReference type="EC" id="2.7.4.14"/>
    </reaction>
</comment>
<accession>A0A1I9WLH1</accession>
<evidence type="ECO:0000256" key="3">
    <source>
        <dbReference type="ARBA" id="ARBA00022741"/>
    </source>
</evidence>
<dbReference type="InterPro" id="IPR006266">
    <property type="entry name" value="UMP_CMP_kinase"/>
</dbReference>
<dbReference type="GO" id="GO:0006221">
    <property type="term" value="P:pyrimidine nucleotide biosynthetic process"/>
    <property type="evidence" value="ECO:0007669"/>
    <property type="project" value="UniProtKB-UniRule"/>
</dbReference>
<comment type="domain">
    <text evidence="9">Consists of three domains, a large central CORE domain and two small peripheral domains, NMPbind and LID, which undergo movements during catalysis. The LID domain closes over the site of phosphoryl transfer upon ATP binding. Assembling and dissambling the active center during each catalytic cycle provides an effective means to prevent ATP hydrolysis.</text>
</comment>
<feature type="binding site" evidence="9">
    <location>
        <begin position="19"/>
        <end position="24"/>
    </location>
    <ligand>
        <name>ATP</name>
        <dbReference type="ChEBI" id="CHEBI:30616"/>
    </ligand>
</feature>
<feature type="binding site" evidence="9">
    <location>
        <position position="101"/>
    </location>
    <ligand>
        <name>CMP</name>
        <dbReference type="ChEBI" id="CHEBI:60377"/>
    </ligand>
</feature>
<dbReference type="PANTHER" id="PTHR23359">
    <property type="entry name" value="NUCLEOTIDE KINASE"/>
    <property type="match status" value="1"/>
</dbReference>
<dbReference type="GO" id="GO:0005737">
    <property type="term" value="C:cytoplasm"/>
    <property type="evidence" value="ECO:0007669"/>
    <property type="project" value="UniProtKB-SubCell"/>
</dbReference>
<dbReference type="NCBIfam" id="TIGR01359">
    <property type="entry name" value="UMP_CMP_kin_fam"/>
    <property type="match status" value="1"/>
</dbReference>
<evidence type="ECO:0000256" key="6">
    <source>
        <dbReference type="ARBA" id="ARBA00022975"/>
    </source>
</evidence>
<sequence length="208" mass="23451">MADYQHQLPKVVFVLGGPGAGKGTQCANIVKEFDFLHLSAGDLLREERKKPDSKYGQLIEDCIKRSKIVPVEITLNLIRIAMAQSGKDKFLIDGFPRNKDNLDGWNLIMGKDVNLLFVLFFNCSTETCIERCMKRGAEGSGRADDTSDVIQKRIQTYLNESLPIVQHYENSGLVRKIDASRSADEVFEDVKQLFQSIKDEQEIHPSSN</sequence>
<comment type="similarity">
    <text evidence="9">Belongs to the adenylate kinase family. UMP-CMP kinase subfamily.</text>
</comment>
<dbReference type="PRINTS" id="PR00094">
    <property type="entry name" value="ADENYLTKNASE"/>
</dbReference>
<feature type="binding site" evidence="9">
    <location>
        <position position="45"/>
    </location>
    <ligand>
        <name>a ribonucleoside 5'-phosphate</name>
        <dbReference type="ChEBI" id="CHEBI:58043"/>
    </ligand>
</feature>
<dbReference type="InterPro" id="IPR033690">
    <property type="entry name" value="Adenylat_kinase_CS"/>
</dbReference>
<comment type="subcellular location">
    <subcellularLocation>
        <location evidence="9">Cytoplasm</location>
    </subcellularLocation>
    <subcellularLocation>
        <location evidence="9">Nucleus</location>
    </subcellularLocation>
</comment>
<evidence type="ECO:0000256" key="2">
    <source>
        <dbReference type="ARBA" id="ARBA00022679"/>
    </source>
</evidence>
<evidence type="ECO:0000313" key="10">
    <source>
        <dbReference type="EMBL" id="APA33991.1"/>
    </source>
</evidence>
<feature type="binding site" evidence="9">
    <location>
        <begin position="94"/>
        <end position="97"/>
    </location>
    <ligand>
        <name>a ribonucleoside 5'-phosphate</name>
        <dbReference type="ChEBI" id="CHEBI:58043"/>
    </ligand>
</feature>
<dbReference type="GO" id="GO:0005524">
    <property type="term" value="F:ATP binding"/>
    <property type="evidence" value="ECO:0007669"/>
    <property type="project" value="UniProtKB-KW"/>
</dbReference>
<dbReference type="Pfam" id="PF00406">
    <property type="entry name" value="ADK"/>
    <property type="match status" value="1"/>
</dbReference>
<dbReference type="FunFam" id="3.40.50.300:FF:000315">
    <property type="entry name" value="Adenylate kinase 1"/>
    <property type="match status" value="1"/>
</dbReference>
<dbReference type="AlphaFoldDB" id="A0A1I9WLH1"/>
<evidence type="ECO:0000256" key="8">
    <source>
        <dbReference type="ARBA" id="ARBA00048116"/>
    </source>
</evidence>
<keyword evidence="6 9" id="KW-0665">Pyrimidine biosynthesis</keyword>
<dbReference type="InterPro" id="IPR000850">
    <property type="entry name" value="Adenylat/UMP-CMP_kin"/>
</dbReference>
<dbReference type="EMBL" id="KU932355">
    <property type="protein sequence ID" value="APA33991.1"/>
    <property type="molecule type" value="mRNA"/>
</dbReference>
<evidence type="ECO:0000256" key="7">
    <source>
        <dbReference type="ARBA" id="ARBA00023242"/>
    </source>
</evidence>
<evidence type="ECO:0000256" key="9">
    <source>
        <dbReference type="HAMAP-Rule" id="MF_03172"/>
    </source>
</evidence>
<keyword evidence="7 9" id="KW-0539">Nucleus</keyword>
<dbReference type="CDD" id="cd01428">
    <property type="entry name" value="ADK"/>
    <property type="match status" value="1"/>
</dbReference>
<keyword evidence="2 9" id="KW-0808">Transferase</keyword>
<comment type="caution">
    <text evidence="9">Lacks conserved residue(s) required for the propagation of feature annotation.</text>
</comment>
<dbReference type="InterPro" id="IPR027417">
    <property type="entry name" value="P-loop_NTPase"/>
</dbReference>
<dbReference type="GO" id="GO:0036431">
    <property type="term" value="F:dCMP kinase activity"/>
    <property type="evidence" value="ECO:0007669"/>
    <property type="project" value="RHEA"/>
</dbReference>
<feature type="binding site" evidence="9">
    <location>
        <position position="181"/>
    </location>
    <ligand>
        <name>ATP</name>
        <dbReference type="ChEBI" id="CHEBI:30616"/>
    </ligand>
</feature>
<comment type="subunit">
    <text evidence="9">Monomer.</text>
</comment>
<dbReference type="GO" id="GO:0033862">
    <property type="term" value="F:UMP kinase activity"/>
    <property type="evidence" value="ECO:0007669"/>
    <property type="project" value="RHEA"/>
</dbReference>
<dbReference type="SUPFAM" id="SSF52540">
    <property type="entry name" value="P-loop containing nucleoside triphosphate hydrolases"/>
    <property type="match status" value="1"/>
</dbReference>
<protein>
    <recommendedName>
        <fullName evidence="9">UMP-CMP kinase</fullName>
        <ecNumber evidence="9">2.7.4.14</ecNumber>
    </recommendedName>
    <alternativeName>
        <fullName evidence="9">Deoxycytidylate kinase</fullName>
        <shortName evidence="9">CK</shortName>
        <shortName evidence="9">dCMP kinase</shortName>
    </alternativeName>
    <alternativeName>
        <fullName evidence="9">Uridine monophosphate/cytidine monophosphate kinase</fullName>
        <shortName evidence="9">UMP/CMP kinase</shortName>
        <shortName evidence="9">UMP/CMPK</shortName>
    </alternativeName>
</protein>
<proteinExistence type="evidence at transcript level"/>